<dbReference type="EMBL" id="OX365700">
    <property type="protein sequence ID" value="CAI4031811.1"/>
    <property type="molecule type" value="Genomic_DNA"/>
</dbReference>
<dbReference type="KEGG" id="nti:DNFV4_02231"/>
<name>A0AA86MZ96_9BACT</name>
<reference evidence="1" key="1">
    <citation type="submission" date="2022-10" db="EMBL/GenBank/DDBJ databases">
        <authorList>
            <person name="Koch H."/>
        </authorList>
    </citation>
    <scope>NUCLEOTIDE SEQUENCE</scope>
    <source>
        <strain evidence="1">DNF</strain>
    </source>
</reference>
<evidence type="ECO:0000313" key="2">
    <source>
        <dbReference type="Proteomes" id="UP001179121"/>
    </source>
</evidence>
<protein>
    <submittedName>
        <fullName evidence="1">Uncharacterized protein</fullName>
    </submittedName>
</protein>
<sequence length="66" mass="7466">MTDEQARQRIEAAIAQFGQHAAMAIELVINEVRSDRGHEAANQLIDEFDLELQYNITPYESGFSNV</sequence>
<accession>A0AA86MZ96</accession>
<dbReference type="Proteomes" id="UP001179121">
    <property type="component" value="Chromosome"/>
</dbReference>
<evidence type="ECO:0000313" key="1">
    <source>
        <dbReference type="EMBL" id="CAI4031811.1"/>
    </source>
</evidence>
<organism evidence="1 2">
    <name type="scientific">Nitrospira tepida</name>
    <dbReference type="NCBI Taxonomy" id="2973512"/>
    <lineage>
        <taxon>Bacteria</taxon>
        <taxon>Pseudomonadati</taxon>
        <taxon>Nitrospirota</taxon>
        <taxon>Nitrospiria</taxon>
        <taxon>Nitrospirales</taxon>
        <taxon>Nitrospiraceae</taxon>
        <taxon>Nitrospira</taxon>
    </lineage>
</organism>
<keyword evidence="2" id="KW-1185">Reference proteome</keyword>
<proteinExistence type="predicted"/>
<gene>
    <name evidence="1" type="ORF">DNFV4_02231</name>
</gene>
<dbReference type="RefSeq" id="WP_289268573.1">
    <property type="nucleotide sequence ID" value="NZ_OX365700.1"/>
</dbReference>
<dbReference type="AlphaFoldDB" id="A0AA86MZ96"/>